<sequence length="137" mass="15798">MFRLFHCASVGAPKIFAFFSCFLASCWVFKWVLKIEYKQLATSEKNISSPSDFRSPTQLRSDLRAKEMQRAQTTKRLPLLHFPANRCGADSLHFLAGRSPERRLEIFFSPPQQLEPRLGFLCYIFSKPKGIDIVIHS</sequence>
<evidence type="ECO:0000256" key="1">
    <source>
        <dbReference type="SAM" id="Phobius"/>
    </source>
</evidence>
<keyword evidence="1" id="KW-1133">Transmembrane helix</keyword>
<dbReference type="KEGG" id="bbe:BBR47_42360"/>
<dbReference type="EMBL" id="AP008955">
    <property type="protein sequence ID" value="BAH45213.1"/>
    <property type="molecule type" value="Genomic_DNA"/>
</dbReference>
<feature type="transmembrane region" description="Helical" evidence="1">
    <location>
        <begin position="15"/>
        <end position="33"/>
    </location>
</feature>
<gene>
    <name evidence="2" type="ordered locus">BBR47_42360</name>
</gene>
<proteinExistence type="predicted"/>
<accession>C0ZHT9</accession>
<organism evidence="2 3">
    <name type="scientific">Brevibacillus brevis (strain 47 / JCM 6285 / NBRC 100599)</name>
    <dbReference type="NCBI Taxonomy" id="358681"/>
    <lineage>
        <taxon>Bacteria</taxon>
        <taxon>Bacillati</taxon>
        <taxon>Bacillota</taxon>
        <taxon>Bacilli</taxon>
        <taxon>Bacillales</taxon>
        <taxon>Paenibacillaceae</taxon>
        <taxon>Brevibacillus</taxon>
    </lineage>
</organism>
<dbReference type="HOGENOM" id="CLU_1861368_0_0_9"/>
<dbReference type="Proteomes" id="UP000001877">
    <property type="component" value="Chromosome"/>
</dbReference>
<keyword evidence="3" id="KW-1185">Reference proteome</keyword>
<dbReference type="AlphaFoldDB" id="C0ZHT9"/>
<evidence type="ECO:0000313" key="3">
    <source>
        <dbReference type="Proteomes" id="UP000001877"/>
    </source>
</evidence>
<protein>
    <submittedName>
        <fullName evidence="2">Uncharacterized protein</fullName>
    </submittedName>
</protein>
<keyword evidence="1" id="KW-0812">Transmembrane</keyword>
<reference evidence="2 3" key="1">
    <citation type="submission" date="2005-03" db="EMBL/GenBank/DDBJ databases">
        <title>Brevibacillus brevis strain 47, complete genome.</title>
        <authorList>
            <person name="Hosoyama A."/>
            <person name="Yamada R."/>
            <person name="Hongo Y."/>
            <person name="Terui Y."/>
            <person name="Ankai A."/>
            <person name="Masuyama W."/>
            <person name="Sekiguchi M."/>
            <person name="Takeda T."/>
            <person name="Asano K."/>
            <person name="Ohji S."/>
            <person name="Ichikawa N."/>
            <person name="Narita S."/>
            <person name="Aoki N."/>
            <person name="Miura H."/>
            <person name="Matsushita S."/>
            <person name="Sekigawa T."/>
            <person name="Yamagata H."/>
            <person name="Yoshikawa H."/>
            <person name="Udaka S."/>
            <person name="Tanikawa S."/>
            <person name="Fujita N."/>
        </authorList>
    </citation>
    <scope>NUCLEOTIDE SEQUENCE [LARGE SCALE GENOMIC DNA]</scope>
    <source>
        <strain evidence="3">47 / JCM 6285 / NBRC 100599</strain>
    </source>
</reference>
<evidence type="ECO:0000313" key="2">
    <source>
        <dbReference type="EMBL" id="BAH45213.1"/>
    </source>
</evidence>
<name>C0ZHT9_BREBN</name>
<dbReference type="PROSITE" id="PS51257">
    <property type="entry name" value="PROKAR_LIPOPROTEIN"/>
    <property type="match status" value="1"/>
</dbReference>
<keyword evidence="1" id="KW-0472">Membrane</keyword>